<keyword evidence="2" id="KW-1133">Transmembrane helix</keyword>
<evidence type="ECO:0000313" key="3">
    <source>
        <dbReference type="EMBL" id="DAE11314.1"/>
    </source>
</evidence>
<proteinExistence type="predicted"/>
<evidence type="ECO:0000256" key="1">
    <source>
        <dbReference type="SAM" id="Coils"/>
    </source>
</evidence>
<dbReference type="EMBL" id="BK015530">
    <property type="protein sequence ID" value="DAE11314.1"/>
    <property type="molecule type" value="Genomic_DNA"/>
</dbReference>
<sequence>MYKDIVISLLGALLLEPVFKTTEVGEQIAIVMGLAAMLFIFCLFCEDQLEKLQKKQKRIRELERKLEELKGGKTDENRTVLHGQAVEDGGRIYEGGNPEGLVSSEVSV</sequence>
<feature type="transmembrane region" description="Helical" evidence="2">
    <location>
        <begin position="30"/>
        <end position="49"/>
    </location>
</feature>
<keyword evidence="2" id="KW-0472">Membrane</keyword>
<accession>A0A8S5PWR5</accession>
<keyword evidence="1" id="KW-0175">Coiled coil</keyword>
<protein>
    <submittedName>
        <fullName evidence="3">Uncharacterized protein</fullName>
    </submittedName>
</protein>
<evidence type="ECO:0000256" key="2">
    <source>
        <dbReference type="SAM" id="Phobius"/>
    </source>
</evidence>
<keyword evidence="2" id="KW-0812">Transmembrane</keyword>
<reference evidence="3" key="1">
    <citation type="journal article" date="2021" name="Proc. Natl. Acad. Sci. U.S.A.">
        <title>A Catalog of Tens of Thousands of Viruses from Human Metagenomes Reveals Hidden Associations with Chronic Diseases.</title>
        <authorList>
            <person name="Tisza M.J."/>
            <person name="Buck C.B."/>
        </authorList>
    </citation>
    <scope>NUCLEOTIDE SEQUENCE</scope>
    <source>
        <strain evidence="3">Ctq9w2</strain>
    </source>
</reference>
<name>A0A8S5PWR5_9CAUD</name>
<feature type="coiled-coil region" evidence="1">
    <location>
        <begin position="45"/>
        <end position="79"/>
    </location>
</feature>
<organism evidence="3">
    <name type="scientific">Myoviridae sp. ctq9w2</name>
    <dbReference type="NCBI Taxonomy" id="2825177"/>
    <lineage>
        <taxon>Viruses</taxon>
        <taxon>Duplodnaviria</taxon>
        <taxon>Heunggongvirae</taxon>
        <taxon>Uroviricota</taxon>
        <taxon>Caudoviricetes</taxon>
    </lineage>
</organism>